<dbReference type="AlphaFoldDB" id="A0AAW7DXF8"/>
<gene>
    <name evidence="1" type="ORF">HX099_12170</name>
</gene>
<evidence type="ECO:0000313" key="2">
    <source>
        <dbReference type="Proteomes" id="UP001173465"/>
    </source>
</evidence>
<reference evidence="1" key="2">
    <citation type="journal article" date="2022" name="Sci. Total Environ.">
        <title>Prevalence, transmission, and molecular epidemiology of tet(X)-positive bacteria among humans, animals, and environmental niches in China: An epidemiological, and genomic-based study.</title>
        <authorList>
            <person name="Dong N."/>
            <person name="Zeng Y."/>
            <person name="Cai C."/>
            <person name="Sun C."/>
            <person name="Lu J."/>
            <person name="Liu C."/>
            <person name="Zhou H."/>
            <person name="Sun Q."/>
            <person name="Shu L."/>
            <person name="Wang H."/>
            <person name="Wang Y."/>
            <person name="Wang S."/>
            <person name="Wu C."/>
            <person name="Chan E.W."/>
            <person name="Chen G."/>
            <person name="Shen Z."/>
            <person name="Chen S."/>
            <person name="Zhang R."/>
        </authorList>
    </citation>
    <scope>NUCLEOTIDE SEQUENCE</scope>
    <source>
        <strain evidence="1">DF46-2-2</strain>
    </source>
</reference>
<reference evidence="1" key="1">
    <citation type="submission" date="2020-06" db="EMBL/GenBank/DDBJ databases">
        <authorList>
            <person name="Dong N."/>
        </authorList>
    </citation>
    <scope>NUCLEOTIDE SEQUENCE</scope>
    <source>
        <strain evidence="1">DF46-2-2</strain>
    </source>
</reference>
<accession>A0AAW7DXF8</accession>
<comment type="caution">
    <text evidence="1">The sequence shown here is derived from an EMBL/GenBank/DDBJ whole genome shotgun (WGS) entry which is preliminary data.</text>
</comment>
<evidence type="ECO:0000313" key="1">
    <source>
        <dbReference type="EMBL" id="MDM1697391.1"/>
    </source>
</evidence>
<sequence>MKLTKEQLEQLQAEIDKQESVGHYGDAYRYLGSIVPQTGTLYYPGYGPIQNAVYTREEIGLRLWFLVAENTNSQNGKVIDSSLRNITEQIMIDKGIGDLYSDEKYNEFSVVFQKVC</sequence>
<protein>
    <submittedName>
        <fullName evidence="1">Uncharacterized protein</fullName>
    </submittedName>
</protein>
<organism evidence="1 2">
    <name type="scientific">Thiopseudomonas alkaliphila</name>
    <dbReference type="NCBI Taxonomy" id="1697053"/>
    <lineage>
        <taxon>Bacteria</taxon>
        <taxon>Pseudomonadati</taxon>
        <taxon>Pseudomonadota</taxon>
        <taxon>Gammaproteobacteria</taxon>
        <taxon>Pseudomonadales</taxon>
        <taxon>Pseudomonadaceae</taxon>
        <taxon>Thiopseudomonas</taxon>
    </lineage>
</organism>
<dbReference type="Proteomes" id="UP001173465">
    <property type="component" value="Unassembled WGS sequence"/>
</dbReference>
<proteinExistence type="predicted"/>
<name>A0AAW7DXF8_9GAMM</name>
<dbReference type="EMBL" id="JACANB010000025">
    <property type="protein sequence ID" value="MDM1697391.1"/>
    <property type="molecule type" value="Genomic_DNA"/>
</dbReference>
<dbReference type="RefSeq" id="WP_286594613.1">
    <property type="nucleotide sequence ID" value="NZ_JACANB010000025.1"/>
</dbReference>